<organism evidence="1 2">
    <name type="scientific">Holotrichia oblita</name>
    <name type="common">Chafer beetle</name>
    <dbReference type="NCBI Taxonomy" id="644536"/>
    <lineage>
        <taxon>Eukaryota</taxon>
        <taxon>Metazoa</taxon>
        <taxon>Ecdysozoa</taxon>
        <taxon>Arthropoda</taxon>
        <taxon>Hexapoda</taxon>
        <taxon>Insecta</taxon>
        <taxon>Pterygota</taxon>
        <taxon>Neoptera</taxon>
        <taxon>Endopterygota</taxon>
        <taxon>Coleoptera</taxon>
        <taxon>Polyphaga</taxon>
        <taxon>Scarabaeiformia</taxon>
        <taxon>Scarabaeidae</taxon>
        <taxon>Melolonthinae</taxon>
        <taxon>Holotrichia</taxon>
    </lineage>
</organism>
<dbReference type="Proteomes" id="UP001056778">
    <property type="component" value="Chromosome 5"/>
</dbReference>
<name>A0ACB9T2U1_HOLOL</name>
<accession>A0ACB9T2U1</accession>
<evidence type="ECO:0000313" key="1">
    <source>
        <dbReference type="EMBL" id="KAI4461080.1"/>
    </source>
</evidence>
<dbReference type="EMBL" id="CM043019">
    <property type="protein sequence ID" value="KAI4461080.1"/>
    <property type="molecule type" value="Genomic_DNA"/>
</dbReference>
<protein>
    <submittedName>
        <fullName evidence="1">Hydrolethalus syndrome protein 1</fullName>
    </submittedName>
</protein>
<sequence length="244" mass="28411">MSHTINPRDVLEYLHELGYRNVTADQLKEFMRDLKKLIKYDRQIQEEEKGNIENIRPYSSDPKSDIFTSLYESKTTSSRAKQIPKKEQIITVQIKKPPADKCLEHRVNSKVDTAPNSSRTTVTSYNNELSDKTSENTEQILSHRVKSAGYIEQALKAKASFIRPRLPVKPCKSDPVALYHQYQAEWKRQKIPGQNNHSDLRWVIRERMLGNPEVGIYNDNPISNVILFLYYNTIAYSKNQQHFL</sequence>
<keyword evidence="2" id="KW-1185">Reference proteome</keyword>
<proteinExistence type="predicted"/>
<comment type="caution">
    <text evidence="1">The sequence shown here is derived from an EMBL/GenBank/DDBJ whole genome shotgun (WGS) entry which is preliminary data.</text>
</comment>
<gene>
    <name evidence="1" type="ORF">MML48_5g00007088</name>
</gene>
<reference evidence="1" key="1">
    <citation type="submission" date="2022-04" db="EMBL/GenBank/DDBJ databases">
        <title>Chromosome-scale genome assembly of Holotrichia oblita Faldermann.</title>
        <authorList>
            <person name="Rongchong L."/>
        </authorList>
    </citation>
    <scope>NUCLEOTIDE SEQUENCE</scope>
    <source>
        <strain evidence="1">81SQS9</strain>
    </source>
</reference>
<evidence type="ECO:0000313" key="2">
    <source>
        <dbReference type="Proteomes" id="UP001056778"/>
    </source>
</evidence>